<protein>
    <submittedName>
        <fullName evidence="5">LLM class flavin-dependent oxidoreductase</fullName>
    </submittedName>
</protein>
<evidence type="ECO:0000313" key="5">
    <source>
        <dbReference type="EMBL" id="PPQ34790.1"/>
    </source>
</evidence>
<dbReference type="OrthoDB" id="9804736at2"/>
<dbReference type="InterPro" id="IPR036661">
    <property type="entry name" value="Luciferase-like_sf"/>
</dbReference>
<dbReference type="InterPro" id="IPR050766">
    <property type="entry name" value="Bact_Lucif_Oxidored"/>
</dbReference>
<keyword evidence="6" id="KW-1185">Reference proteome</keyword>
<keyword evidence="2" id="KW-0503">Monooxygenase</keyword>
<dbReference type="Proteomes" id="UP000239724">
    <property type="component" value="Unassembled WGS sequence"/>
</dbReference>
<dbReference type="GO" id="GO:0004497">
    <property type="term" value="F:monooxygenase activity"/>
    <property type="evidence" value="ECO:0007669"/>
    <property type="project" value="UniProtKB-KW"/>
</dbReference>
<evidence type="ECO:0000256" key="2">
    <source>
        <dbReference type="ARBA" id="ARBA00023033"/>
    </source>
</evidence>
<proteinExistence type="predicted"/>
<dbReference type="PANTHER" id="PTHR30137">
    <property type="entry name" value="LUCIFERASE-LIKE MONOOXYGENASE"/>
    <property type="match status" value="1"/>
</dbReference>
<sequence length="432" mass="47336">MRFGLIYELQLPRPWSAESEHRLVQDALAEVEAADRLGFDCVWANEHHFLEEYAHNSAPEVFLAAAAARTKRIHVGHAVVLSPPPYNPPARVAERIAMLDLVSSGRCEWGTGSSASRAELEGFNVNPEHKKLMWAEATEQTANMMAMSPYPGFKGDFFSMPARNVIPKPVQKPHPPLWLACSNRETIHVAARNGVGALAFAFVDPAEAAKWAGDYYDIIKSDACVPLGHAVNANIAMATGFSVHHDEAEAIRRGQDGFQFFGYALGHHYVYGEHTPGVTNVWERFERARDRLPPAVGNGIGTPAQLIDRLRQYQDAGVDQVIFVQQAGRNTHADIIASLELFAAEVMPVLKADQAARDARKQAELAPYVEAALRRKQWMRPLERDAIPPIAAYGRTVVASDATPGALAARRGGGINIPGEDMAEQQRAAGDD</sequence>
<dbReference type="PANTHER" id="PTHR30137:SF8">
    <property type="entry name" value="BLR5498 PROTEIN"/>
    <property type="match status" value="1"/>
</dbReference>
<name>A0A2S6NJ73_RHOGL</name>
<organism evidence="5 6">
    <name type="scientific">Rhodopila globiformis</name>
    <name type="common">Rhodopseudomonas globiformis</name>
    <dbReference type="NCBI Taxonomy" id="1071"/>
    <lineage>
        <taxon>Bacteria</taxon>
        <taxon>Pseudomonadati</taxon>
        <taxon>Pseudomonadota</taxon>
        <taxon>Alphaproteobacteria</taxon>
        <taxon>Acetobacterales</taxon>
        <taxon>Acetobacteraceae</taxon>
        <taxon>Rhodopila</taxon>
    </lineage>
</organism>
<dbReference type="Gene3D" id="3.20.20.30">
    <property type="entry name" value="Luciferase-like domain"/>
    <property type="match status" value="1"/>
</dbReference>
<evidence type="ECO:0000259" key="4">
    <source>
        <dbReference type="Pfam" id="PF00296"/>
    </source>
</evidence>
<dbReference type="AlphaFoldDB" id="A0A2S6NJ73"/>
<feature type="region of interest" description="Disordered" evidence="3">
    <location>
        <begin position="412"/>
        <end position="432"/>
    </location>
</feature>
<accession>A0A2S6NJ73</accession>
<feature type="domain" description="Luciferase-like" evidence="4">
    <location>
        <begin position="23"/>
        <end position="320"/>
    </location>
</feature>
<comment type="caution">
    <text evidence="5">The sequence shown here is derived from an EMBL/GenBank/DDBJ whole genome shotgun (WGS) entry which is preliminary data.</text>
</comment>
<dbReference type="RefSeq" id="WP_104518629.1">
    <property type="nucleotide sequence ID" value="NZ_NHRY01000088.1"/>
</dbReference>
<dbReference type="GO" id="GO:0005829">
    <property type="term" value="C:cytosol"/>
    <property type="evidence" value="ECO:0007669"/>
    <property type="project" value="TreeGrafter"/>
</dbReference>
<gene>
    <name evidence="5" type="ORF">CCS01_09580</name>
</gene>
<dbReference type="SUPFAM" id="SSF51679">
    <property type="entry name" value="Bacterial luciferase-like"/>
    <property type="match status" value="1"/>
</dbReference>
<dbReference type="Pfam" id="PF00296">
    <property type="entry name" value="Bac_luciferase"/>
    <property type="match status" value="1"/>
</dbReference>
<dbReference type="EMBL" id="NHRY01000088">
    <property type="protein sequence ID" value="PPQ34790.1"/>
    <property type="molecule type" value="Genomic_DNA"/>
</dbReference>
<dbReference type="InterPro" id="IPR011251">
    <property type="entry name" value="Luciferase-like_dom"/>
</dbReference>
<evidence type="ECO:0000256" key="3">
    <source>
        <dbReference type="SAM" id="MobiDB-lite"/>
    </source>
</evidence>
<evidence type="ECO:0000256" key="1">
    <source>
        <dbReference type="ARBA" id="ARBA00023002"/>
    </source>
</evidence>
<dbReference type="GO" id="GO:0016705">
    <property type="term" value="F:oxidoreductase activity, acting on paired donors, with incorporation or reduction of molecular oxygen"/>
    <property type="evidence" value="ECO:0007669"/>
    <property type="project" value="InterPro"/>
</dbReference>
<evidence type="ECO:0000313" key="6">
    <source>
        <dbReference type="Proteomes" id="UP000239724"/>
    </source>
</evidence>
<keyword evidence="1" id="KW-0560">Oxidoreductase</keyword>
<reference evidence="5 6" key="1">
    <citation type="journal article" date="2018" name="Arch. Microbiol.">
        <title>New insights into the metabolic potential of the phototrophic purple bacterium Rhodopila globiformis DSM 161(T) from its draft genome sequence and evidence for a vanadium-dependent nitrogenase.</title>
        <authorList>
            <person name="Imhoff J.F."/>
            <person name="Rahn T."/>
            <person name="Kunzel S."/>
            <person name="Neulinger S.C."/>
        </authorList>
    </citation>
    <scope>NUCLEOTIDE SEQUENCE [LARGE SCALE GENOMIC DNA]</scope>
    <source>
        <strain evidence="5 6">DSM 161</strain>
    </source>
</reference>